<keyword evidence="1" id="KW-1133">Transmembrane helix</keyword>
<keyword evidence="1" id="KW-0472">Membrane</keyword>
<evidence type="ECO:0000313" key="2">
    <source>
        <dbReference type="EMBL" id="KAF6314850.1"/>
    </source>
</evidence>
<protein>
    <submittedName>
        <fullName evidence="2">Uncharacterized protein</fullName>
    </submittedName>
</protein>
<evidence type="ECO:0000256" key="1">
    <source>
        <dbReference type="SAM" id="Phobius"/>
    </source>
</evidence>
<gene>
    <name evidence="2" type="ORF">mMyoMyo1_008627</name>
</gene>
<evidence type="ECO:0000313" key="3">
    <source>
        <dbReference type="Proteomes" id="UP000527355"/>
    </source>
</evidence>
<dbReference type="EMBL" id="JABWUV010000012">
    <property type="protein sequence ID" value="KAF6314850.1"/>
    <property type="molecule type" value="Genomic_DNA"/>
</dbReference>
<feature type="transmembrane region" description="Helical" evidence="1">
    <location>
        <begin position="104"/>
        <end position="125"/>
    </location>
</feature>
<accession>A0A7J7UPK8</accession>
<reference evidence="2 3" key="1">
    <citation type="journal article" date="2020" name="Nature">
        <title>Six reference-quality genomes reveal evolution of bat adaptations.</title>
        <authorList>
            <person name="Jebb D."/>
            <person name="Huang Z."/>
            <person name="Pippel M."/>
            <person name="Hughes G.M."/>
            <person name="Lavrichenko K."/>
            <person name="Devanna P."/>
            <person name="Winkler S."/>
            <person name="Jermiin L.S."/>
            <person name="Skirmuntt E.C."/>
            <person name="Katzourakis A."/>
            <person name="Burkitt-Gray L."/>
            <person name="Ray D.A."/>
            <person name="Sullivan K.A.M."/>
            <person name="Roscito J.G."/>
            <person name="Kirilenko B.M."/>
            <person name="Davalos L.M."/>
            <person name="Corthals A.P."/>
            <person name="Power M.L."/>
            <person name="Jones G."/>
            <person name="Ransome R.D."/>
            <person name="Dechmann D.K.N."/>
            <person name="Locatelli A.G."/>
            <person name="Puechmaille S.J."/>
            <person name="Fedrigo O."/>
            <person name="Jarvis E.D."/>
            <person name="Hiller M."/>
            <person name="Vernes S.C."/>
            <person name="Myers E.W."/>
            <person name="Teeling E.C."/>
        </authorList>
    </citation>
    <scope>NUCLEOTIDE SEQUENCE [LARGE SCALE GENOMIC DNA]</scope>
    <source>
        <strain evidence="2">MMyoMyo1</strain>
        <tissue evidence="2">Flight muscle</tissue>
    </source>
</reference>
<dbReference type="AlphaFoldDB" id="A0A7J7UPK8"/>
<sequence>MPGRGTPPVHKPMHWASSININDISINDFICTKYWIKQTKSTGYLFPPLFAIISCLCYFKVDPRFLEHQPVSRPQSQLNSEEPFCLQTKAGIRQQGKQKNKKHVLILALSFISCMSFGTSASVFLPTKWD</sequence>
<proteinExistence type="predicted"/>
<organism evidence="2 3">
    <name type="scientific">Myotis myotis</name>
    <name type="common">Greater mouse-eared bat</name>
    <name type="synonym">Vespertilio myotis</name>
    <dbReference type="NCBI Taxonomy" id="51298"/>
    <lineage>
        <taxon>Eukaryota</taxon>
        <taxon>Metazoa</taxon>
        <taxon>Chordata</taxon>
        <taxon>Craniata</taxon>
        <taxon>Vertebrata</taxon>
        <taxon>Euteleostomi</taxon>
        <taxon>Mammalia</taxon>
        <taxon>Eutheria</taxon>
        <taxon>Laurasiatheria</taxon>
        <taxon>Chiroptera</taxon>
        <taxon>Yangochiroptera</taxon>
        <taxon>Vespertilionidae</taxon>
        <taxon>Myotis</taxon>
    </lineage>
</organism>
<name>A0A7J7UPK8_MYOMY</name>
<feature type="transmembrane region" description="Helical" evidence="1">
    <location>
        <begin position="44"/>
        <end position="61"/>
    </location>
</feature>
<keyword evidence="3" id="KW-1185">Reference proteome</keyword>
<comment type="caution">
    <text evidence="2">The sequence shown here is derived from an EMBL/GenBank/DDBJ whole genome shotgun (WGS) entry which is preliminary data.</text>
</comment>
<keyword evidence="1" id="KW-0812">Transmembrane</keyword>
<dbReference type="Proteomes" id="UP000527355">
    <property type="component" value="Unassembled WGS sequence"/>
</dbReference>